<reference evidence="1 2" key="1">
    <citation type="submission" date="2022-05" db="EMBL/GenBank/DDBJ databases">
        <title>Genome Sequencing of Bee-Associated Microbes.</title>
        <authorList>
            <person name="Dunlap C."/>
        </authorList>
    </citation>
    <scope>NUCLEOTIDE SEQUENCE [LARGE SCALE GENOMIC DNA]</scope>
    <source>
        <strain evidence="1 2">NRRL B-14421</strain>
    </source>
</reference>
<sequence length="96" mass="11521">MKTYGYDNTRDRQKWICPMMKDRTTNTCPTPCSVAKYGRIYHTCSKDNSRLFSGVVRGSEEWKLVYKRRTTVERSNKREKIDYKLEAGRHRSTMMW</sequence>
<protein>
    <recommendedName>
        <fullName evidence="3">Transposase DDE domain-containing protein</fullName>
    </recommendedName>
</protein>
<dbReference type="EMBL" id="JAMDMX010000075">
    <property type="protein sequence ID" value="MCY9695520.1"/>
    <property type="molecule type" value="Genomic_DNA"/>
</dbReference>
<organism evidence="1 2">
    <name type="scientific">Paenibacillus alginolyticus</name>
    <dbReference type="NCBI Taxonomy" id="59839"/>
    <lineage>
        <taxon>Bacteria</taxon>
        <taxon>Bacillati</taxon>
        <taxon>Bacillota</taxon>
        <taxon>Bacilli</taxon>
        <taxon>Bacillales</taxon>
        <taxon>Paenibacillaceae</taxon>
        <taxon>Paenibacillus</taxon>
    </lineage>
</organism>
<keyword evidence="2" id="KW-1185">Reference proteome</keyword>
<gene>
    <name evidence="1" type="ORF">M5X19_21810</name>
</gene>
<evidence type="ECO:0000313" key="1">
    <source>
        <dbReference type="EMBL" id="MCY9695520.1"/>
    </source>
</evidence>
<evidence type="ECO:0008006" key="3">
    <source>
        <dbReference type="Google" id="ProtNLM"/>
    </source>
</evidence>
<comment type="caution">
    <text evidence="1">The sequence shown here is derived from an EMBL/GenBank/DDBJ whole genome shotgun (WGS) entry which is preliminary data.</text>
</comment>
<accession>A0ABT4GH53</accession>
<name>A0ABT4GH53_9BACL</name>
<evidence type="ECO:0000313" key="2">
    <source>
        <dbReference type="Proteomes" id="UP001527099"/>
    </source>
</evidence>
<dbReference type="RefSeq" id="WP_268616815.1">
    <property type="nucleotide sequence ID" value="NZ_JAMDMX010000075.1"/>
</dbReference>
<dbReference type="Proteomes" id="UP001527099">
    <property type="component" value="Unassembled WGS sequence"/>
</dbReference>
<proteinExistence type="predicted"/>